<gene>
    <name evidence="2" type="ORF">G3KMM_00038</name>
</gene>
<proteinExistence type="predicted"/>
<sequence length="431" mass="48030">MKLFFKKYRLAQGVSTKKGATSMIVTVFTIILFSIITLAFTRLILSEVNQTTNSNLSKSAYDSALAGVEDAKVALLKYHDCLNKGHTVNSGNPCSKIIAAMQDGVRRQDCSTVSNVLGRTIDEQHGVTIQEVKDSSQDGGSAASKLQAYTCVTIQEDLADYRSTLSSDTRTRIVPLRTDQIQNLRYINIKWFSDTNYVSQQRSGSGLSWDQNDGLLPSGQHSMSPPLISAAFFQSDRNFNLGEFNIASSENSTNRAMLFLKPTNDSKGRNDFSATEVSETFDKNGNHLFAVNCQEGSFFCSATFEVPNTYRGSTDRNPATTFLLLTLPYGAPETDFSVSLYDSKRQSINFTGVQARVDSTGRANDLYRRVESRVELVDTYFPYPEFAIQLNDDKNSKTRKSFYTTVNCWTAVDGTMDQCENYNESSSYSRF</sequence>
<protein>
    <recommendedName>
        <fullName evidence="4">Flp pilus-assembly TadG-like N-terminal domain-containing protein</fullName>
    </recommendedName>
</protein>
<dbReference type="EMBL" id="PRLL01000001">
    <property type="protein sequence ID" value="RYC73997.1"/>
    <property type="molecule type" value="Genomic_DNA"/>
</dbReference>
<keyword evidence="1" id="KW-0472">Membrane</keyword>
<keyword evidence="3" id="KW-1185">Reference proteome</keyword>
<evidence type="ECO:0000313" key="2">
    <source>
        <dbReference type="EMBL" id="RYC73997.1"/>
    </source>
</evidence>
<dbReference type="RefSeq" id="WP_129603830.1">
    <property type="nucleotide sequence ID" value="NZ_PRLL01000001.1"/>
</dbReference>
<evidence type="ECO:0000256" key="1">
    <source>
        <dbReference type="SAM" id="Phobius"/>
    </source>
</evidence>
<comment type="caution">
    <text evidence="2">The sequence shown here is derived from an EMBL/GenBank/DDBJ whole genome shotgun (WGS) entry which is preliminary data.</text>
</comment>
<feature type="transmembrane region" description="Helical" evidence="1">
    <location>
        <begin position="21"/>
        <end position="45"/>
    </location>
</feature>
<evidence type="ECO:0000313" key="3">
    <source>
        <dbReference type="Proteomes" id="UP001191004"/>
    </source>
</evidence>
<keyword evidence="1" id="KW-1133">Transmembrane helix</keyword>
<reference evidence="2 3" key="2">
    <citation type="journal article" date="2020" name="Cell Rep.">
        <title>Acquisition and Adaptation of Ultra-small Parasitic Reduced Genome Bacteria to Mammalian Hosts.</title>
        <authorList>
            <person name="McLean J.S."/>
            <person name="Bor B."/>
            <person name="Kerns K.A."/>
            <person name="Liu Q."/>
            <person name="To T.T."/>
            <person name="Solden L."/>
            <person name="Hendrickson E.L."/>
            <person name="Wrighton K."/>
            <person name="Shi W."/>
            <person name="He X."/>
        </authorList>
    </citation>
    <scope>NUCLEOTIDE SEQUENCE [LARGE SCALE GENOMIC DNA]</scope>
    <source>
        <strain evidence="2 3">TM7_KMM_G3_1_HOT_351</strain>
    </source>
</reference>
<dbReference type="Proteomes" id="UP001191004">
    <property type="component" value="Unassembled WGS sequence"/>
</dbReference>
<accession>A0ABY0FMU7</accession>
<name>A0ABY0FMU7_9BACT</name>
<evidence type="ECO:0008006" key="4">
    <source>
        <dbReference type="Google" id="ProtNLM"/>
    </source>
</evidence>
<organism evidence="2 3">
    <name type="scientific">Candidatus Nanosyncoccus nanoralicus</name>
    <dbReference type="NCBI Taxonomy" id="2171996"/>
    <lineage>
        <taxon>Bacteria</taxon>
        <taxon>Candidatus Saccharimonadota</taxon>
        <taxon>Candidatus Nanosyncoccalia</taxon>
        <taxon>Candidatus Nanosyncoccales</taxon>
        <taxon>Candidatus Nanosyncoccaceae</taxon>
        <taxon>Candidatus Nanosyncoccus</taxon>
    </lineage>
</organism>
<keyword evidence="1" id="KW-0812">Transmembrane</keyword>
<reference evidence="2 3" key="1">
    <citation type="journal article" date="2018" name="bioRxiv">
        <title>Evidence of independent acquisition and adaption of ultra-small bacteria to human hosts across the highly diverse yet reduced genomes of the phylum Saccharibacteria.</title>
        <authorList>
            <person name="McLean J.S."/>
            <person name="Bor B."/>
            <person name="To T.T."/>
            <person name="Liu Q."/>
            <person name="Kearns K.A."/>
            <person name="Solden L.M."/>
            <person name="Wrighton K.C."/>
            <person name="He X."/>
            <person name="Shi W."/>
        </authorList>
    </citation>
    <scope>NUCLEOTIDE SEQUENCE [LARGE SCALE GENOMIC DNA]</scope>
    <source>
        <strain evidence="2 3">TM7_KMM_G3_1_HOT_351</strain>
    </source>
</reference>